<dbReference type="SUPFAM" id="SSF81383">
    <property type="entry name" value="F-box domain"/>
    <property type="match status" value="1"/>
</dbReference>
<keyword evidence="4" id="KW-1185">Reference proteome</keyword>
<organism evidence="3 4">
    <name type="scientific">Umbelopsis vinacea</name>
    <dbReference type="NCBI Taxonomy" id="44442"/>
    <lineage>
        <taxon>Eukaryota</taxon>
        <taxon>Fungi</taxon>
        <taxon>Fungi incertae sedis</taxon>
        <taxon>Mucoromycota</taxon>
        <taxon>Mucoromycotina</taxon>
        <taxon>Umbelopsidomycetes</taxon>
        <taxon>Umbelopsidales</taxon>
        <taxon>Umbelopsidaceae</taxon>
        <taxon>Umbelopsis</taxon>
    </lineage>
</organism>
<gene>
    <name evidence="3" type="ORF">INT44_001153</name>
</gene>
<dbReference type="InterPro" id="IPR001810">
    <property type="entry name" value="F-box_dom"/>
</dbReference>
<dbReference type="AlphaFoldDB" id="A0A8H7QAQ6"/>
<dbReference type="SMART" id="SM00256">
    <property type="entry name" value="FBOX"/>
    <property type="match status" value="1"/>
</dbReference>
<name>A0A8H7QAQ6_9FUNG</name>
<sequence>MIKNPSPRPWFNRWLGELAMPRIPQPRSLDMPGKQTQKLPPTDSKSKILHLTNSNLSSQLPDDILLNILSYLSTSELQQTTQVCQNWYRPASMLLNRRRRHIRNLASCTLSQVILVDGVHSLEHLECLQYFEKMLCTRNDVFVTKRKIKWRFYCL</sequence>
<accession>A0A8H7QAQ6</accession>
<comment type="caution">
    <text evidence="3">The sequence shown here is derived from an EMBL/GenBank/DDBJ whole genome shotgun (WGS) entry which is preliminary data.</text>
</comment>
<evidence type="ECO:0000313" key="3">
    <source>
        <dbReference type="EMBL" id="KAG2188400.1"/>
    </source>
</evidence>
<proteinExistence type="predicted"/>
<feature type="domain" description="F-box" evidence="2">
    <location>
        <begin position="54"/>
        <end position="105"/>
    </location>
</feature>
<dbReference type="OrthoDB" id="722566at2759"/>
<dbReference type="Gene3D" id="1.20.1280.50">
    <property type="match status" value="1"/>
</dbReference>
<evidence type="ECO:0000313" key="4">
    <source>
        <dbReference type="Proteomes" id="UP000612746"/>
    </source>
</evidence>
<dbReference type="PROSITE" id="PS50181">
    <property type="entry name" value="FBOX"/>
    <property type="match status" value="1"/>
</dbReference>
<evidence type="ECO:0000256" key="1">
    <source>
        <dbReference type="SAM" id="MobiDB-lite"/>
    </source>
</evidence>
<protein>
    <recommendedName>
        <fullName evidence="2">F-box domain-containing protein</fullName>
    </recommendedName>
</protein>
<dbReference type="Pfam" id="PF12937">
    <property type="entry name" value="F-box-like"/>
    <property type="match status" value="1"/>
</dbReference>
<reference evidence="3" key="1">
    <citation type="submission" date="2020-12" db="EMBL/GenBank/DDBJ databases">
        <title>Metabolic potential, ecology and presence of endohyphal bacteria is reflected in genomic diversity of Mucoromycotina.</title>
        <authorList>
            <person name="Muszewska A."/>
            <person name="Okrasinska A."/>
            <person name="Steczkiewicz K."/>
            <person name="Drgas O."/>
            <person name="Orlowska M."/>
            <person name="Perlinska-Lenart U."/>
            <person name="Aleksandrzak-Piekarczyk T."/>
            <person name="Szatraj K."/>
            <person name="Zielenkiewicz U."/>
            <person name="Pilsyk S."/>
            <person name="Malc E."/>
            <person name="Mieczkowski P."/>
            <person name="Kruszewska J.S."/>
            <person name="Biernat P."/>
            <person name="Pawlowska J."/>
        </authorList>
    </citation>
    <scope>NUCLEOTIDE SEQUENCE</scope>
    <source>
        <strain evidence="3">WA0000051536</strain>
    </source>
</reference>
<dbReference type="Proteomes" id="UP000612746">
    <property type="component" value="Unassembled WGS sequence"/>
</dbReference>
<feature type="region of interest" description="Disordered" evidence="1">
    <location>
        <begin position="25"/>
        <end position="44"/>
    </location>
</feature>
<evidence type="ECO:0000259" key="2">
    <source>
        <dbReference type="PROSITE" id="PS50181"/>
    </source>
</evidence>
<dbReference type="EMBL" id="JAEPRA010000002">
    <property type="protein sequence ID" value="KAG2188400.1"/>
    <property type="molecule type" value="Genomic_DNA"/>
</dbReference>
<dbReference type="InterPro" id="IPR036047">
    <property type="entry name" value="F-box-like_dom_sf"/>
</dbReference>